<feature type="transmembrane region" description="Helical" evidence="2">
    <location>
        <begin position="16"/>
        <end position="38"/>
    </location>
</feature>
<evidence type="ECO:0000256" key="1">
    <source>
        <dbReference type="SAM" id="Coils"/>
    </source>
</evidence>
<dbReference type="InterPro" id="IPR007060">
    <property type="entry name" value="FtsL/DivIC"/>
</dbReference>
<keyword evidence="2" id="KW-0472">Membrane</keyword>
<keyword evidence="1" id="KW-0175">Coiled coil</keyword>
<comment type="caution">
    <text evidence="3">The sequence shown here is derived from an EMBL/GenBank/DDBJ whole genome shotgun (WGS) entry which is preliminary data.</text>
</comment>
<evidence type="ECO:0000313" key="3">
    <source>
        <dbReference type="EMBL" id="MBE6420617.1"/>
    </source>
</evidence>
<protein>
    <recommendedName>
        <fullName evidence="5">Septum formation initiator family protein</fullName>
    </recommendedName>
</protein>
<dbReference type="EMBL" id="SUVG01000001">
    <property type="protein sequence ID" value="MBE6420617.1"/>
    <property type="molecule type" value="Genomic_DNA"/>
</dbReference>
<accession>A0A928DQ80</accession>
<organism evidence="3 4">
    <name type="scientific">Candidatus Avelusimicrobium gallicola</name>
    <dbReference type="NCBI Taxonomy" id="2562704"/>
    <lineage>
        <taxon>Bacteria</taxon>
        <taxon>Pseudomonadati</taxon>
        <taxon>Elusimicrobiota</taxon>
        <taxon>Elusimicrobia</taxon>
        <taxon>Elusimicrobiales</taxon>
        <taxon>Elusimicrobiaceae</taxon>
        <taxon>Candidatus Avelusimicrobium</taxon>
    </lineage>
</organism>
<sequence length="100" mass="11909">MANKVKKTILQNKKPLLWAVIAIAVVLLFLGSSFHSLIHNKREMHKLNAQLLLLEKEYKQLQEQMEQLEKQDPKLIEKTARVQYHMLKPNEIEFRFQTKK</sequence>
<keyword evidence="2" id="KW-0812">Transmembrane</keyword>
<keyword evidence="2" id="KW-1133">Transmembrane helix</keyword>
<proteinExistence type="predicted"/>
<gene>
    <name evidence="3" type="ORF">E7027_00480</name>
</gene>
<feature type="coiled-coil region" evidence="1">
    <location>
        <begin position="44"/>
        <end position="78"/>
    </location>
</feature>
<dbReference type="AlphaFoldDB" id="A0A928DQ80"/>
<evidence type="ECO:0008006" key="5">
    <source>
        <dbReference type="Google" id="ProtNLM"/>
    </source>
</evidence>
<name>A0A928DQ80_9BACT</name>
<dbReference type="Proteomes" id="UP000725649">
    <property type="component" value="Unassembled WGS sequence"/>
</dbReference>
<evidence type="ECO:0000256" key="2">
    <source>
        <dbReference type="SAM" id="Phobius"/>
    </source>
</evidence>
<dbReference type="Pfam" id="PF04977">
    <property type="entry name" value="DivIC"/>
    <property type="match status" value="1"/>
</dbReference>
<reference evidence="3" key="1">
    <citation type="submission" date="2019-04" db="EMBL/GenBank/DDBJ databases">
        <title>Evolution of Biomass-Degrading Anaerobic Consortia Revealed by Metagenomics.</title>
        <authorList>
            <person name="Peng X."/>
        </authorList>
    </citation>
    <scope>NUCLEOTIDE SEQUENCE</scope>
    <source>
        <strain evidence="3">SIG66</strain>
    </source>
</reference>
<evidence type="ECO:0000313" key="4">
    <source>
        <dbReference type="Proteomes" id="UP000725649"/>
    </source>
</evidence>